<dbReference type="CDD" id="cd05379">
    <property type="entry name" value="CAP_bacterial"/>
    <property type="match status" value="1"/>
</dbReference>
<protein>
    <recommendedName>
        <fullName evidence="2">SCP domain-containing protein</fullName>
    </recommendedName>
</protein>
<dbReference type="Gene3D" id="3.40.33.10">
    <property type="entry name" value="CAP"/>
    <property type="match status" value="1"/>
</dbReference>
<dbReference type="Pfam" id="PF00188">
    <property type="entry name" value="CAP"/>
    <property type="match status" value="1"/>
</dbReference>
<dbReference type="PANTHER" id="PTHR31157:SF1">
    <property type="entry name" value="SCP DOMAIN-CONTAINING PROTEIN"/>
    <property type="match status" value="1"/>
</dbReference>
<feature type="domain" description="SCP" evidence="2">
    <location>
        <begin position="271"/>
        <end position="383"/>
    </location>
</feature>
<feature type="signal peptide" evidence="1">
    <location>
        <begin position="1"/>
        <end position="29"/>
    </location>
</feature>
<dbReference type="InterPro" id="IPR035940">
    <property type="entry name" value="CAP_sf"/>
</dbReference>
<dbReference type="SMART" id="SM00198">
    <property type="entry name" value="SCP"/>
    <property type="match status" value="1"/>
</dbReference>
<evidence type="ECO:0000313" key="4">
    <source>
        <dbReference type="Proteomes" id="UP000516957"/>
    </source>
</evidence>
<keyword evidence="4" id="KW-1185">Reference proteome</keyword>
<feature type="chain" id="PRO_5031124348" description="SCP domain-containing protein" evidence="1">
    <location>
        <begin position="30"/>
        <end position="389"/>
    </location>
</feature>
<dbReference type="SUPFAM" id="SSF55797">
    <property type="entry name" value="PR-1-like"/>
    <property type="match status" value="1"/>
</dbReference>
<organism evidence="3 4">
    <name type="scientific">Nocardioides marinisabuli</name>
    <dbReference type="NCBI Taxonomy" id="419476"/>
    <lineage>
        <taxon>Bacteria</taxon>
        <taxon>Bacillati</taxon>
        <taxon>Actinomycetota</taxon>
        <taxon>Actinomycetes</taxon>
        <taxon>Propionibacteriales</taxon>
        <taxon>Nocardioidaceae</taxon>
        <taxon>Nocardioides</taxon>
    </lineage>
</organism>
<dbReference type="Proteomes" id="UP000516957">
    <property type="component" value="Unassembled WGS sequence"/>
</dbReference>
<gene>
    <name evidence="3" type="ORF">BKA08_001861</name>
</gene>
<proteinExistence type="predicted"/>
<evidence type="ECO:0000259" key="2">
    <source>
        <dbReference type="SMART" id="SM00198"/>
    </source>
</evidence>
<dbReference type="AlphaFoldDB" id="A0A7Y9JRJ3"/>
<comment type="caution">
    <text evidence="3">The sequence shown here is derived from an EMBL/GenBank/DDBJ whole genome shotgun (WGS) entry which is preliminary data.</text>
</comment>
<dbReference type="PANTHER" id="PTHR31157">
    <property type="entry name" value="SCP DOMAIN-CONTAINING PROTEIN"/>
    <property type="match status" value="1"/>
</dbReference>
<keyword evidence="1" id="KW-0732">Signal</keyword>
<accession>A0A7Y9JRJ3</accession>
<name>A0A7Y9JRJ3_9ACTN</name>
<sequence>MLRTPLVPALVLALAATPLLTVGATPAGAKGRVKPTVSISASDTTPVTGDAVKFKGAVSGSSRGARVRLQEKQDGPWRVVDDGKVRRSGRYRLATEALDGRATYRVQVLRNQRLRRAASPTVEVTGSAASEPQLSSQPMRHLRAELGALIDEHRDDRGLGELWQTSDLGGYAQAWSVEQAEQGQVLTRTSFEDAPASYEVVAEHTVLGGLPEALMADLEAEADDVLGAEGTWLGIGMELRDDDTGYWTITVATDAPEEPGDLGPDPATEEAVRQQILEETNAYRAAHGLAPLALMAELDTVAQDWSRHMAANDVFHHNPSYSEQYPSGWRRAGENIAAGYGPDDVVDGWYASPGHKANMLGDFTHIGIGYATHPDSKYGRYYTQNFARY</sequence>
<reference evidence="3 4" key="1">
    <citation type="submission" date="2020-07" db="EMBL/GenBank/DDBJ databases">
        <title>Sequencing the genomes of 1000 actinobacteria strains.</title>
        <authorList>
            <person name="Klenk H.-P."/>
        </authorList>
    </citation>
    <scope>NUCLEOTIDE SEQUENCE [LARGE SCALE GENOMIC DNA]</scope>
    <source>
        <strain evidence="3 4">DSM 18965</strain>
    </source>
</reference>
<evidence type="ECO:0000256" key="1">
    <source>
        <dbReference type="SAM" id="SignalP"/>
    </source>
</evidence>
<dbReference type="InterPro" id="IPR014044">
    <property type="entry name" value="CAP_dom"/>
</dbReference>
<evidence type="ECO:0000313" key="3">
    <source>
        <dbReference type="EMBL" id="NYD57623.1"/>
    </source>
</evidence>
<dbReference type="RefSeq" id="WP_179615360.1">
    <property type="nucleotide sequence ID" value="NZ_CP059163.1"/>
</dbReference>
<dbReference type="EMBL" id="JACCBE010000001">
    <property type="protein sequence ID" value="NYD57623.1"/>
    <property type="molecule type" value="Genomic_DNA"/>
</dbReference>